<dbReference type="Pfam" id="PF22969">
    <property type="entry name" value="Ig_NUP210_2nd"/>
    <property type="match status" value="1"/>
</dbReference>
<dbReference type="Pfam" id="PF26182">
    <property type="entry name" value="Ig_NUP210_5th"/>
    <property type="match status" value="1"/>
</dbReference>
<dbReference type="InterPro" id="IPR055096">
    <property type="entry name" value="Ig_NUP210_1st"/>
</dbReference>
<evidence type="ECO:0000313" key="14">
    <source>
        <dbReference type="RefSeq" id="XP_070430686.1"/>
    </source>
</evidence>
<dbReference type="InterPro" id="IPR003343">
    <property type="entry name" value="Big_2"/>
</dbReference>
<evidence type="ECO:0000256" key="1">
    <source>
        <dbReference type="ARBA" id="ARBA00004590"/>
    </source>
</evidence>
<dbReference type="InterPro" id="IPR008964">
    <property type="entry name" value="Invasin/intimin_cell_adhesion"/>
</dbReference>
<dbReference type="InterPro" id="IPR055097">
    <property type="entry name" value="Ig_NUP210_2nd"/>
</dbReference>
<dbReference type="InterPro" id="IPR045197">
    <property type="entry name" value="NUP210-like"/>
</dbReference>
<gene>
    <name evidence="14" type="primary">NUP210</name>
</gene>
<keyword evidence="13" id="KW-1185">Reference proteome</keyword>
<name>A0ABM4KR78_EQUPR</name>
<dbReference type="Pfam" id="PF24902">
    <property type="entry name" value="Ig_NUP210_9th"/>
    <property type="match status" value="1"/>
</dbReference>
<evidence type="ECO:0000256" key="2">
    <source>
        <dbReference type="ARBA" id="ARBA00007313"/>
    </source>
</evidence>
<dbReference type="RefSeq" id="XP_070430686.1">
    <property type="nucleotide sequence ID" value="XM_070574585.1"/>
</dbReference>
<organism evidence="13 14">
    <name type="scientific">Equus przewalskii</name>
    <name type="common">Przewalski's horse</name>
    <name type="synonym">Equus caballus przewalskii</name>
    <dbReference type="NCBI Taxonomy" id="9798"/>
    <lineage>
        <taxon>Eukaryota</taxon>
        <taxon>Metazoa</taxon>
        <taxon>Chordata</taxon>
        <taxon>Craniata</taxon>
        <taxon>Vertebrata</taxon>
        <taxon>Euteleostomi</taxon>
        <taxon>Mammalia</taxon>
        <taxon>Eutheria</taxon>
        <taxon>Laurasiatheria</taxon>
        <taxon>Perissodactyla</taxon>
        <taxon>Equidae</taxon>
        <taxon>Equus</taxon>
    </lineage>
</organism>
<evidence type="ECO:0000256" key="6">
    <source>
        <dbReference type="ARBA" id="ARBA00023136"/>
    </source>
</evidence>
<dbReference type="Pfam" id="PF26184">
    <property type="entry name" value="Ig_NUP210_8th"/>
    <property type="match status" value="1"/>
</dbReference>
<dbReference type="InterPro" id="IPR055095">
    <property type="entry name" value="NUP210_Ig_C"/>
</dbReference>
<dbReference type="InterPro" id="IPR057586">
    <property type="entry name" value="Ig_NUP210_16th"/>
</dbReference>
<evidence type="ECO:0000259" key="12">
    <source>
        <dbReference type="SMART" id="SM00635"/>
    </source>
</evidence>
<evidence type="ECO:0000256" key="8">
    <source>
        <dbReference type="ARBA" id="ARBA00023242"/>
    </source>
</evidence>
<dbReference type="SMART" id="SM00635">
    <property type="entry name" value="BID_2"/>
    <property type="match status" value="1"/>
</dbReference>
<keyword evidence="6 10" id="KW-0472">Membrane</keyword>
<sequence>MAARGRAVPPRLLALSVLLALGPSATAAKLNIPKVLLPFTRATRVNFTLEASEGCYRWSSTRPEVASIEPLGPDEQQCSQKAVVQARLSQPARLTSIIFAEDITTGQVLRCDAIVDLIHGIQIVSTTRELYLEDSPLELKIQALDSEGNTFSTLAGLVFDWTIVKDTEASGFSDSHNALRILTFLESTYTPPSYISEMEKAAKQGDTILVSGMKTGSSKLKARIQEAVYKNVRPAEVRLLILENILLNPAYDVYLMVGTSIRYKVQKIRQGKITELSMPSDQYELQLQNDVRGPEGDLGRPVAVLAQDTSTVTAVQLGQSSLVLGHKSIRMQGASRLPNSTIYVVEPGYLGFTVHPGDRWVLETGRLYEITIEVLDKSGNKVYLSDSIRIETVLPPEFFEVLSSSQNGSYHHVRTLKRGQTAIQAALTSVVDQDGGVHTLQVPVWNQQEVEIHVPITLYPSILTFPWQPKTGAYQYTIKAHGGSGNFSWSSSSHVVATVTVRGVMTTGSDIGLSVIQAHDVQNPLHFGEMKVYVIEPSSMEFAPCQVEARVGQALELPLRINGLMPGGASEVVTLSDCSHFDLAVEVENQGVFQPLPGRLQPGSEHCSGVRVRAEAQGYTTLLVSYTRGHIHLSARITIAAYLPLKAVDPSSVALVTLGSSKEMLFEGGPRPWVLEPSKFFRNVTSEDMDSISLALFGPPASRNYQQHWILVTCRALGEQVIALSVGNKPSVTNPFPALEPAVVKFVCAPPSRLTLTPVYASPQLDLSCPLLQQNKQVVPVSSHRNPLLDLAAYDQQGRTFDNFSSLSVQWESTRPLLASIELDLPMQFVSRDDGSGQKKLHGLQAISVHEASGTTAVSATATGYQQSHLSAAGVKQPHDPLVPVSASLELILVEDVRVSPEEVTIYNHPDVQAELHIREGSGYFFLNTSTADVVQVAYQEARGIATVRPLLPGTSTIMIHDLCLAFPAPAKAAVYVSDIQELYVRVVDKVEIGKTVKAYVRVLDFHKQPFLAKYFAFMDLKLRAASQIVTLVALDETLDHYTAAFRVHGVAIGQTSLTATVTDKAGQRINSAPQQIEVFPPFRLIPRKVTLIIGAMMQITSEGGPQPQSNILFSISNESVAEVSGAGLVRGLAVGNGTVSGIVQAVDAETGKLVIVSQDLVEVEVLLLQAVRIRAPITRMRTGTQMPVYVTGITNNQNPFSFGNAVPGLTFHWSVTKRDILDIRGRHHEASLRLPSQYNFAMNVHGRVKGRTGLRVVVKALDPAAGQLHSLARELSDEIQVQVYEKLLLLNPEIEAEQILMSPNSFLRLQTNRDGAATLSYRVLDGPEKVALVHIDEKGFLVSGSAIGMSTIEVTAQEPFGANQTIIVAVKVSPVSYLRISMSPALHTRNREALAALPLGMTVTFTVHFHDNSGDIFHAHNSVLNFATNRDEFVQIGKGAANNTCVVRTVGVGLTLLSVWDTEHAGLSDFVPLPVLQAISPELAGAVVVGDVLCLATVLVSLEGLPGTWSSSANSILQIDPKTGVAVARDVGSATVYYEVAGHLRTYKEIVISAPQRIVARHVRPVQTSFQEAAASRVVVTVGDQSSNLRGECGPAQMEAIQTLRPESLISCQLQFKPDVFDLPARDVFTAEPAFDAALGRYLCSVTMHRLTDKQLRHLSMKKTALVVTASILGGHFSGEQVGAEVPFSPGLYADQAEILLSNHHTSSEVKVFGAGEILESLEVKSGSPAVLAFMKEKSLGLPSFVTYTVGVSDPTAGSQGPLSTALTFSSPTTNQAITIPVTVAFVMDRRGAGPYGASLFQHLLDSYQVMFFTLFALLAGTAVMIIAYHTVCAPRELATPPALSPGASPRHSPHYFSASSPTPFNALPAPRRASPPSGLWSPTYTSH</sequence>
<accession>A0ABM4KR78</accession>
<comment type="similarity">
    <text evidence="2">Belongs to the NUP210 family.</text>
</comment>
<dbReference type="Pfam" id="PF22967">
    <property type="entry name" value="Ig_NUP210_1st"/>
    <property type="match status" value="1"/>
</dbReference>
<dbReference type="Pfam" id="PF22963">
    <property type="entry name" value="Ig_NUP210_3rd"/>
    <property type="match status" value="1"/>
</dbReference>
<evidence type="ECO:0000256" key="11">
    <source>
        <dbReference type="SAM" id="SignalP"/>
    </source>
</evidence>
<feature type="transmembrane region" description="Helical" evidence="10">
    <location>
        <begin position="1811"/>
        <end position="1830"/>
    </location>
</feature>
<dbReference type="InterPro" id="IPR055094">
    <property type="entry name" value="NUP210_Ig15"/>
</dbReference>
<evidence type="ECO:0000256" key="4">
    <source>
        <dbReference type="ARBA" id="ARBA00022729"/>
    </source>
</evidence>
<dbReference type="Pfam" id="PF26181">
    <property type="entry name" value="Ig_NUP210_13th"/>
    <property type="match status" value="1"/>
</dbReference>
<evidence type="ECO:0000313" key="13">
    <source>
        <dbReference type="Proteomes" id="UP001652662"/>
    </source>
</evidence>
<dbReference type="InterPro" id="IPR055098">
    <property type="entry name" value="Ig_NUP210_3rd"/>
</dbReference>
<dbReference type="InterPro" id="IPR055099">
    <property type="entry name" value="Ig_NUP210_7th"/>
</dbReference>
<dbReference type="Pfam" id="PF26183">
    <property type="entry name" value="Ig_NUP210_14th"/>
    <property type="match status" value="1"/>
</dbReference>
<evidence type="ECO:0000256" key="7">
    <source>
        <dbReference type="ARBA" id="ARBA00023180"/>
    </source>
</evidence>
<comment type="subcellular location">
    <subcellularLocation>
        <location evidence="1">Nucleus membrane</location>
        <topology evidence="1">Single-pass membrane protein</topology>
    </subcellularLocation>
</comment>
<dbReference type="Pfam" id="PF02368">
    <property type="entry name" value="Big_2"/>
    <property type="match status" value="1"/>
</dbReference>
<dbReference type="InterPro" id="IPR056899">
    <property type="entry name" value="Ig_NUP210_9th"/>
</dbReference>
<feature type="region of interest" description="Disordered" evidence="9">
    <location>
        <begin position="1845"/>
        <end position="1889"/>
    </location>
</feature>
<evidence type="ECO:0000256" key="10">
    <source>
        <dbReference type="SAM" id="Phobius"/>
    </source>
</evidence>
<protein>
    <submittedName>
        <fullName evidence="14">Nuclear pore membrane glycoprotein 210 isoform X1</fullName>
    </submittedName>
</protein>
<feature type="signal peptide" evidence="11">
    <location>
        <begin position="1"/>
        <end position="27"/>
    </location>
</feature>
<dbReference type="Pfam" id="PF24935">
    <property type="entry name" value="Ig_NUP210_6th"/>
    <property type="match status" value="1"/>
</dbReference>
<keyword evidence="8" id="KW-0539">Nucleus</keyword>
<dbReference type="Pfam" id="PF22959">
    <property type="entry name" value="Ig_NUP210_15th"/>
    <property type="match status" value="1"/>
</dbReference>
<dbReference type="InterPro" id="IPR056898">
    <property type="entry name" value="Ig_NUP210_6th"/>
</dbReference>
<proteinExistence type="inferred from homology"/>
<feature type="compositionally biased region" description="Low complexity" evidence="9">
    <location>
        <begin position="1870"/>
        <end position="1879"/>
    </location>
</feature>
<dbReference type="Proteomes" id="UP001652662">
    <property type="component" value="Chromosome 15"/>
</dbReference>
<feature type="chain" id="PRO_5045035316" evidence="11">
    <location>
        <begin position="28"/>
        <end position="1889"/>
    </location>
</feature>
<dbReference type="Pfam" id="PF22957">
    <property type="entry name" value="NUP210_Ig"/>
    <property type="match status" value="1"/>
</dbReference>
<dbReference type="InterPro" id="IPR058779">
    <property type="entry name" value="Ig_NUP210_13th"/>
</dbReference>
<dbReference type="InterPro" id="IPR056897">
    <property type="entry name" value="Ig_NUP210_4th"/>
</dbReference>
<dbReference type="Pfam" id="PF25354">
    <property type="entry name" value="Ig_NUP210_16th"/>
    <property type="match status" value="1"/>
</dbReference>
<keyword evidence="7" id="KW-0325">Glycoprotein</keyword>
<dbReference type="PANTHER" id="PTHR23019:SF2">
    <property type="entry name" value="NUCLEAR PORE MEMBRANE GLYCOPROTEIN 210"/>
    <property type="match status" value="1"/>
</dbReference>
<dbReference type="Pfam" id="PF22962">
    <property type="entry name" value="Ig_NUP210_7th"/>
    <property type="match status" value="1"/>
</dbReference>
<evidence type="ECO:0000256" key="5">
    <source>
        <dbReference type="ARBA" id="ARBA00022989"/>
    </source>
</evidence>
<dbReference type="PANTHER" id="PTHR23019">
    <property type="entry name" value="NUCLEAR PORE MEMBRANE GLYCOPROTEIN GP210-RELATED"/>
    <property type="match status" value="1"/>
</dbReference>
<reference evidence="14" key="1">
    <citation type="submission" date="2025-08" db="UniProtKB">
        <authorList>
            <consortium name="RefSeq"/>
        </authorList>
    </citation>
    <scope>IDENTIFICATION</scope>
    <source>
        <tissue evidence="14">Blood</tissue>
    </source>
</reference>
<dbReference type="GeneID" id="103563216"/>
<feature type="domain" description="BIG2" evidence="12">
    <location>
        <begin position="1079"/>
        <end position="1154"/>
    </location>
</feature>
<evidence type="ECO:0000256" key="9">
    <source>
        <dbReference type="SAM" id="MobiDB-lite"/>
    </source>
</evidence>
<dbReference type="SUPFAM" id="SSF49373">
    <property type="entry name" value="Invasin/intimin cell-adhesion fragments"/>
    <property type="match status" value="1"/>
</dbReference>
<evidence type="ECO:0000256" key="3">
    <source>
        <dbReference type="ARBA" id="ARBA00022692"/>
    </source>
</evidence>
<keyword evidence="3 10" id="KW-0812">Transmembrane</keyword>
<dbReference type="Pfam" id="PF24991">
    <property type="entry name" value="Ig_NUP210_4th"/>
    <property type="match status" value="1"/>
</dbReference>
<keyword evidence="4 11" id="KW-0732">Signal</keyword>
<keyword evidence="5 10" id="KW-1133">Transmembrane helix</keyword>